<dbReference type="RefSeq" id="WP_250828904.1">
    <property type="nucleotide sequence ID" value="NZ_JAMOIL010000046.1"/>
</dbReference>
<evidence type="ECO:0000313" key="3">
    <source>
        <dbReference type="Proteomes" id="UP001139485"/>
    </source>
</evidence>
<comment type="caution">
    <text evidence="2">The sequence shown here is derived from an EMBL/GenBank/DDBJ whole genome shotgun (WGS) entry which is preliminary data.</text>
</comment>
<dbReference type="EMBL" id="JAMOIL010000046">
    <property type="protein sequence ID" value="MCM0622737.1"/>
    <property type="molecule type" value="Genomic_DNA"/>
</dbReference>
<protein>
    <submittedName>
        <fullName evidence="2">Uncharacterized protein</fullName>
    </submittedName>
</protein>
<feature type="compositionally biased region" description="Polar residues" evidence="1">
    <location>
        <begin position="77"/>
        <end position="86"/>
    </location>
</feature>
<dbReference type="AlphaFoldDB" id="A0A9X2DB88"/>
<proteinExistence type="predicted"/>
<name>A0A9X2DB88_9ACTN</name>
<keyword evidence="3" id="KW-1185">Reference proteome</keyword>
<evidence type="ECO:0000313" key="2">
    <source>
        <dbReference type="EMBL" id="MCM0622737.1"/>
    </source>
</evidence>
<reference evidence="2" key="1">
    <citation type="submission" date="2022-05" db="EMBL/GenBank/DDBJ databases">
        <authorList>
            <person name="Tuo L."/>
        </authorList>
    </citation>
    <scope>NUCLEOTIDE SEQUENCE</scope>
    <source>
        <strain evidence="2">BSK12Z-4</strain>
    </source>
</reference>
<sequence>MTLYLAWADEPFDPYLDSESLGPWRELRRIDDHLLLVVSSETLSRVYHHLKWTFETAPALLVTPVTDTPKSRGLPPGTTTWLRHHT</sequence>
<gene>
    <name evidence="2" type="ORF">M8330_20815</name>
</gene>
<organism evidence="2 3">
    <name type="scientific">Nocardioides bruguierae</name>
    <dbReference type="NCBI Taxonomy" id="2945102"/>
    <lineage>
        <taxon>Bacteria</taxon>
        <taxon>Bacillati</taxon>
        <taxon>Actinomycetota</taxon>
        <taxon>Actinomycetes</taxon>
        <taxon>Propionibacteriales</taxon>
        <taxon>Nocardioidaceae</taxon>
        <taxon>Nocardioides</taxon>
    </lineage>
</organism>
<evidence type="ECO:0000256" key="1">
    <source>
        <dbReference type="SAM" id="MobiDB-lite"/>
    </source>
</evidence>
<dbReference type="Proteomes" id="UP001139485">
    <property type="component" value="Unassembled WGS sequence"/>
</dbReference>
<accession>A0A9X2DB88</accession>
<feature type="region of interest" description="Disordered" evidence="1">
    <location>
        <begin position="66"/>
        <end position="86"/>
    </location>
</feature>